<keyword evidence="3" id="KW-0862">Zinc</keyword>
<name>A0A2H1V095_SPOFR</name>
<sequence length="146" mass="16160">MEISSSSFESQRNSASCSVRRRGDVSQRQYSVGCATSPRPPAQYVTTVRGHRLIIYKDYTYCLQHSAASTEKWKCVSRTAKKCKAKIVVDASGNVLRGELSHDHPPPNASAMKMFRRKVAARRKWAAEILAYRSCSGMGGYGGLNP</sequence>
<dbReference type="Gene3D" id="2.20.25.240">
    <property type="match status" value="1"/>
</dbReference>
<dbReference type="InterPro" id="IPR007588">
    <property type="entry name" value="Znf_FLYWCH"/>
</dbReference>
<reference evidence="6" key="1">
    <citation type="submission" date="2016-07" db="EMBL/GenBank/DDBJ databases">
        <authorList>
            <person name="Bretaudeau A."/>
        </authorList>
    </citation>
    <scope>NUCLEOTIDE SEQUENCE</scope>
    <source>
        <strain evidence="6">Rice</strain>
        <tissue evidence="6">Whole body</tissue>
    </source>
</reference>
<evidence type="ECO:0000256" key="1">
    <source>
        <dbReference type="ARBA" id="ARBA00022723"/>
    </source>
</evidence>
<feature type="compositionally biased region" description="Polar residues" evidence="4">
    <location>
        <begin position="1"/>
        <end position="17"/>
    </location>
</feature>
<feature type="domain" description="FLYWCH-type" evidence="5">
    <location>
        <begin position="44"/>
        <end position="104"/>
    </location>
</feature>
<dbReference type="GO" id="GO:0008270">
    <property type="term" value="F:zinc ion binding"/>
    <property type="evidence" value="ECO:0007669"/>
    <property type="project" value="UniProtKB-KW"/>
</dbReference>
<gene>
    <name evidence="6" type="ORF">SFRICE_000695</name>
</gene>
<evidence type="ECO:0000259" key="5">
    <source>
        <dbReference type="Pfam" id="PF04500"/>
    </source>
</evidence>
<protein>
    <submittedName>
        <fullName evidence="6">SFRICE_000695</fullName>
    </submittedName>
</protein>
<evidence type="ECO:0000256" key="4">
    <source>
        <dbReference type="SAM" id="MobiDB-lite"/>
    </source>
</evidence>
<keyword evidence="1" id="KW-0479">Metal-binding</keyword>
<organism evidence="6">
    <name type="scientific">Spodoptera frugiperda</name>
    <name type="common">Fall armyworm</name>
    <dbReference type="NCBI Taxonomy" id="7108"/>
    <lineage>
        <taxon>Eukaryota</taxon>
        <taxon>Metazoa</taxon>
        <taxon>Ecdysozoa</taxon>
        <taxon>Arthropoda</taxon>
        <taxon>Hexapoda</taxon>
        <taxon>Insecta</taxon>
        <taxon>Pterygota</taxon>
        <taxon>Neoptera</taxon>
        <taxon>Endopterygota</taxon>
        <taxon>Lepidoptera</taxon>
        <taxon>Glossata</taxon>
        <taxon>Ditrysia</taxon>
        <taxon>Noctuoidea</taxon>
        <taxon>Noctuidae</taxon>
        <taxon>Amphipyrinae</taxon>
        <taxon>Spodoptera</taxon>
    </lineage>
</organism>
<feature type="region of interest" description="Disordered" evidence="4">
    <location>
        <begin position="1"/>
        <end position="22"/>
    </location>
</feature>
<proteinExistence type="predicted"/>
<dbReference type="EMBL" id="ODYU01000089">
    <property type="protein sequence ID" value="SOQ34265.1"/>
    <property type="molecule type" value="Genomic_DNA"/>
</dbReference>
<evidence type="ECO:0000313" key="6">
    <source>
        <dbReference type="EMBL" id="SOQ34265.1"/>
    </source>
</evidence>
<dbReference type="Pfam" id="PF04500">
    <property type="entry name" value="FLYWCH"/>
    <property type="match status" value="1"/>
</dbReference>
<evidence type="ECO:0000256" key="3">
    <source>
        <dbReference type="ARBA" id="ARBA00022833"/>
    </source>
</evidence>
<keyword evidence="2" id="KW-0863">Zinc-finger</keyword>
<accession>A0A2H1V095</accession>
<evidence type="ECO:0000256" key="2">
    <source>
        <dbReference type="ARBA" id="ARBA00022771"/>
    </source>
</evidence>
<dbReference type="AlphaFoldDB" id="A0A2H1V095"/>